<dbReference type="PANTHER" id="PTHR43355:SF2">
    <property type="entry name" value="FLAVIN REDUCTASE (NADPH)"/>
    <property type="match status" value="1"/>
</dbReference>
<dbReference type="PANTHER" id="PTHR43355">
    <property type="entry name" value="FLAVIN REDUCTASE (NADPH)"/>
    <property type="match status" value="1"/>
</dbReference>
<comment type="caution">
    <text evidence="2">The sequence shown here is derived from an EMBL/GenBank/DDBJ whole genome shotgun (WGS) entry which is preliminary data.</text>
</comment>
<evidence type="ECO:0000313" key="2">
    <source>
        <dbReference type="EMBL" id="GAA4800873.1"/>
    </source>
</evidence>
<dbReference type="Gene3D" id="3.40.50.720">
    <property type="entry name" value="NAD(P)-binding Rossmann-like Domain"/>
    <property type="match status" value="1"/>
</dbReference>
<evidence type="ECO:0000313" key="3">
    <source>
        <dbReference type="Proteomes" id="UP001501411"/>
    </source>
</evidence>
<keyword evidence="3" id="KW-1185">Reference proteome</keyword>
<organism evidence="2 3">
    <name type="scientific">Olivibacter ginsenosidimutans</name>
    <dbReference type="NCBI Taxonomy" id="1176537"/>
    <lineage>
        <taxon>Bacteria</taxon>
        <taxon>Pseudomonadati</taxon>
        <taxon>Bacteroidota</taxon>
        <taxon>Sphingobacteriia</taxon>
        <taxon>Sphingobacteriales</taxon>
        <taxon>Sphingobacteriaceae</taxon>
        <taxon>Olivibacter</taxon>
    </lineage>
</organism>
<reference evidence="3" key="1">
    <citation type="journal article" date="2019" name="Int. J. Syst. Evol. Microbiol.">
        <title>The Global Catalogue of Microorganisms (GCM) 10K type strain sequencing project: providing services to taxonomists for standard genome sequencing and annotation.</title>
        <authorList>
            <consortium name="The Broad Institute Genomics Platform"/>
            <consortium name="The Broad Institute Genome Sequencing Center for Infectious Disease"/>
            <person name="Wu L."/>
            <person name="Ma J."/>
        </authorList>
    </citation>
    <scope>NUCLEOTIDE SEQUENCE [LARGE SCALE GENOMIC DNA]</scope>
    <source>
        <strain evidence="3">JCM 18200</strain>
    </source>
</reference>
<evidence type="ECO:0000259" key="1">
    <source>
        <dbReference type="Pfam" id="PF13460"/>
    </source>
</evidence>
<dbReference type="Pfam" id="PF13460">
    <property type="entry name" value="NAD_binding_10"/>
    <property type="match status" value="1"/>
</dbReference>
<dbReference type="EMBL" id="BAABIQ010000041">
    <property type="protein sequence ID" value="GAA4800873.1"/>
    <property type="molecule type" value="Genomic_DNA"/>
</dbReference>
<dbReference type="SUPFAM" id="SSF51735">
    <property type="entry name" value="NAD(P)-binding Rossmann-fold domains"/>
    <property type="match status" value="1"/>
</dbReference>
<dbReference type="InterPro" id="IPR051606">
    <property type="entry name" value="Polyketide_Oxido-like"/>
</dbReference>
<dbReference type="InterPro" id="IPR036291">
    <property type="entry name" value="NAD(P)-bd_dom_sf"/>
</dbReference>
<dbReference type="Proteomes" id="UP001501411">
    <property type="component" value="Unassembled WGS sequence"/>
</dbReference>
<dbReference type="InterPro" id="IPR016040">
    <property type="entry name" value="NAD(P)-bd_dom"/>
</dbReference>
<gene>
    <name evidence="2" type="ORF">GCM10023231_32060</name>
</gene>
<dbReference type="RefSeq" id="WP_345233108.1">
    <property type="nucleotide sequence ID" value="NZ_BAABIQ010000041.1"/>
</dbReference>
<dbReference type="CDD" id="cd05244">
    <property type="entry name" value="BVR-B_like_SDR_a"/>
    <property type="match status" value="1"/>
</dbReference>
<name>A0ABP9BY47_9SPHI</name>
<protein>
    <submittedName>
        <fullName evidence="2">NAD(P)H-binding protein</fullName>
    </submittedName>
</protein>
<feature type="domain" description="NAD(P)-binding" evidence="1">
    <location>
        <begin position="7"/>
        <end position="196"/>
    </location>
</feature>
<proteinExistence type="predicted"/>
<sequence length="208" mass="23110">MNLIIFGATGSIGIHLVEQALQNGHRVTAFTRTPKKLDAIRHPQLTVFKGSLTDKQAVHSALANQDAVLCAIGDGRKGNIRALGTKNIIEAMEVLGLRRLICETTLGLGDSKQSLNFFWKYLMFGMLLKKAFKDHQLQETYIFNSTLDYTIVRPSAFTDDDPSGRFKVGFSGRTKGLSLKIARADVADFMLQQIESQEYCRKPVSISN</sequence>
<accession>A0ABP9BY47</accession>